<dbReference type="AlphaFoldDB" id="Q97K31"/>
<dbReference type="PANTHER" id="PTHR23407">
    <property type="entry name" value="ATPASE INHIBITOR/5-FORMYLTETRAHYDROFOLATE CYCLO-LIGASE"/>
    <property type="match status" value="1"/>
</dbReference>
<comment type="similarity">
    <text evidence="1 5">Belongs to the 5-formyltetrahydrofolate cyclo-ligase family.</text>
</comment>
<dbReference type="InterPro" id="IPR002698">
    <property type="entry name" value="FTHF_cligase"/>
</dbReference>
<dbReference type="InterPro" id="IPR024185">
    <property type="entry name" value="FTHF_cligase-like_sf"/>
</dbReference>
<evidence type="ECO:0000256" key="1">
    <source>
        <dbReference type="ARBA" id="ARBA00010638"/>
    </source>
</evidence>
<dbReference type="EC" id="6.3.3.2" evidence="5"/>
<dbReference type="STRING" id="272562.CA_C1090"/>
<protein>
    <recommendedName>
        <fullName evidence="5">5-formyltetrahydrofolate cyclo-ligase</fullName>
        <ecNumber evidence="5">6.3.3.2</ecNumber>
    </recommendedName>
</protein>
<sequence length="182" mass="20471">MINSKKELRKNMVLKRDSLEPDLKSIKDNMIYNKVINSIQYKSANNIFVFVSYKSEVDTHNIIRTAIADGKKVFVPKVISKEKGMEAAEIRGFFDLEKSAYGILEPKSSNYIEPESIELLLVPGLAFDESGGRIGYGGGFYDRYMSLLDKSAVKVGICYDFQVIDKVIMNINDVPVDKIIVG</sequence>
<gene>
    <name evidence="6" type="ordered locus">CA_C1090</name>
</gene>
<keyword evidence="5" id="KW-0479">Metal-binding</keyword>
<dbReference type="Proteomes" id="UP000000814">
    <property type="component" value="Chromosome"/>
</dbReference>
<dbReference type="GeneID" id="44997602"/>
<dbReference type="GO" id="GO:0005524">
    <property type="term" value="F:ATP binding"/>
    <property type="evidence" value="ECO:0007669"/>
    <property type="project" value="UniProtKB-KW"/>
</dbReference>
<feature type="binding site" evidence="4">
    <location>
        <position position="56"/>
    </location>
    <ligand>
        <name>substrate</name>
    </ligand>
</feature>
<evidence type="ECO:0000256" key="4">
    <source>
        <dbReference type="PIRSR" id="PIRSR006806-1"/>
    </source>
</evidence>
<dbReference type="SUPFAM" id="SSF100950">
    <property type="entry name" value="NagB/RpiA/CoA transferase-like"/>
    <property type="match status" value="1"/>
</dbReference>
<evidence type="ECO:0000256" key="5">
    <source>
        <dbReference type="RuleBase" id="RU361279"/>
    </source>
</evidence>
<evidence type="ECO:0000313" key="7">
    <source>
        <dbReference type="Proteomes" id="UP000000814"/>
    </source>
</evidence>
<reference evidence="6 7" key="1">
    <citation type="journal article" date="2001" name="J. Bacteriol.">
        <title>Genome sequence and comparative analysis of the solvent-producing bacterium Clostridium acetobutylicum.</title>
        <authorList>
            <person name="Nolling J."/>
            <person name="Breton G."/>
            <person name="Omelchenko M.V."/>
            <person name="Makarova K.S."/>
            <person name="Zeng Q."/>
            <person name="Gibson R."/>
            <person name="Lee H.M."/>
            <person name="Dubois J."/>
            <person name="Qiu D."/>
            <person name="Hitti J."/>
            <person name="Wolf Y.I."/>
            <person name="Tatusov R.L."/>
            <person name="Sabathe F."/>
            <person name="Doucette-Stamm L."/>
            <person name="Soucaille P."/>
            <person name="Daly M.J."/>
            <person name="Bennett G.N."/>
            <person name="Koonin E.V."/>
            <person name="Smith D.R."/>
        </authorList>
    </citation>
    <scope>NUCLEOTIDE SEQUENCE [LARGE SCALE GENOMIC DNA]</scope>
    <source>
        <strain evidence="7">ATCC 824 / DSM 792 / JCM 1419 / LMG 5710 / VKM B-1787</strain>
    </source>
</reference>
<accession>Q97K31</accession>
<feature type="binding site" evidence="4">
    <location>
        <begin position="5"/>
        <end position="9"/>
    </location>
    <ligand>
        <name>ATP</name>
        <dbReference type="ChEBI" id="CHEBI:30616"/>
    </ligand>
</feature>
<dbReference type="HOGENOM" id="CLU_066245_2_2_9"/>
<dbReference type="KEGG" id="cac:CA_C1090"/>
<dbReference type="InterPro" id="IPR037171">
    <property type="entry name" value="NagB/RpiA_transferase-like"/>
</dbReference>
<keyword evidence="2 4" id="KW-0547">Nucleotide-binding</keyword>
<dbReference type="GO" id="GO:0030272">
    <property type="term" value="F:5-formyltetrahydrofolate cyclo-ligase activity"/>
    <property type="evidence" value="ECO:0007669"/>
    <property type="project" value="UniProtKB-EC"/>
</dbReference>
<proteinExistence type="inferred from homology"/>
<dbReference type="GO" id="GO:0046872">
    <property type="term" value="F:metal ion binding"/>
    <property type="evidence" value="ECO:0007669"/>
    <property type="project" value="UniProtKB-KW"/>
</dbReference>
<comment type="cofactor">
    <cofactor evidence="5">
        <name>Mg(2+)</name>
        <dbReference type="ChEBI" id="CHEBI:18420"/>
    </cofactor>
</comment>
<dbReference type="eggNOG" id="COG0212">
    <property type="taxonomic scope" value="Bacteria"/>
</dbReference>
<keyword evidence="3 4" id="KW-0067">ATP-binding</keyword>
<dbReference type="NCBIfam" id="TIGR02727">
    <property type="entry name" value="MTHFS_bact"/>
    <property type="match status" value="1"/>
</dbReference>
<dbReference type="Gene3D" id="3.40.50.10420">
    <property type="entry name" value="NagB/RpiA/CoA transferase-like"/>
    <property type="match status" value="1"/>
</dbReference>
<dbReference type="PANTHER" id="PTHR23407:SF1">
    <property type="entry name" value="5-FORMYLTETRAHYDROFOLATE CYCLO-LIGASE"/>
    <property type="match status" value="1"/>
</dbReference>
<feature type="binding site" evidence="4">
    <location>
        <position position="51"/>
    </location>
    <ligand>
        <name>substrate</name>
    </ligand>
</feature>
<dbReference type="RefSeq" id="WP_010964405.1">
    <property type="nucleotide sequence ID" value="NC_003030.1"/>
</dbReference>
<dbReference type="EMBL" id="AE001437">
    <property type="protein sequence ID" value="AAK79064.1"/>
    <property type="molecule type" value="Genomic_DNA"/>
</dbReference>
<dbReference type="GO" id="GO:0035999">
    <property type="term" value="P:tetrahydrofolate interconversion"/>
    <property type="evidence" value="ECO:0007669"/>
    <property type="project" value="TreeGrafter"/>
</dbReference>
<dbReference type="PATRIC" id="fig|272562.8.peg.1298"/>
<feature type="binding site" evidence="4">
    <location>
        <begin position="133"/>
        <end position="141"/>
    </location>
    <ligand>
        <name>ATP</name>
        <dbReference type="ChEBI" id="CHEBI:30616"/>
    </ligand>
</feature>
<dbReference type="Pfam" id="PF01812">
    <property type="entry name" value="5-FTHF_cyc-lig"/>
    <property type="match status" value="1"/>
</dbReference>
<dbReference type="PIRSF" id="PIRSF006806">
    <property type="entry name" value="FTHF_cligase"/>
    <property type="match status" value="1"/>
</dbReference>
<keyword evidence="7" id="KW-1185">Reference proteome</keyword>
<dbReference type="GO" id="GO:0009396">
    <property type="term" value="P:folic acid-containing compound biosynthetic process"/>
    <property type="evidence" value="ECO:0007669"/>
    <property type="project" value="TreeGrafter"/>
</dbReference>
<organism evidence="6 7">
    <name type="scientific">Clostridium acetobutylicum (strain ATCC 824 / DSM 792 / JCM 1419 / IAM 19013 / LMG 5710 / NBRC 13948 / NRRL B-527 / VKM B-1787 / 2291 / W)</name>
    <dbReference type="NCBI Taxonomy" id="272562"/>
    <lineage>
        <taxon>Bacteria</taxon>
        <taxon>Bacillati</taxon>
        <taxon>Bacillota</taxon>
        <taxon>Clostridia</taxon>
        <taxon>Eubacteriales</taxon>
        <taxon>Clostridiaceae</taxon>
        <taxon>Clostridium</taxon>
    </lineage>
</organism>
<evidence type="ECO:0000256" key="3">
    <source>
        <dbReference type="ARBA" id="ARBA00022840"/>
    </source>
</evidence>
<evidence type="ECO:0000313" key="6">
    <source>
        <dbReference type="EMBL" id="AAK79064.1"/>
    </source>
</evidence>
<keyword evidence="5" id="KW-0460">Magnesium</keyword>
<comment type="catalytic activity">
    <reaction evidence="5">
        <text>(6S)-5-formyl-5,6,7,8-tetrahydrofolate + ATP = (6R)-5,10-methenyltetrahydrofolate + ADP + phosphate</text>
        <dbReference type="Rhea" id="RHEA:10488"/>
        <dbReference type="ChEBI" id="CHEBI:30616"/>
        <dbReference type="ChEBI" id="CHEBI:43474"/>
        <dbReference type="ChEBI" id="CHEBI:57455"/>
        <dbReference type="ChEBI" id="CHEBI:57457"/>
        <dbReference type="ChEBI" id="CHEBI:456216"/>
        <dbReference type="EC" id="6.3.3.2"/>
    </reaction>
</comment>
<dbReference type="OrthoDB" id="9801938at2"/>
<evidence type="ECO:0000256" key="2">
    <source>
        <dbReference type="ARBA" id="ARBA00022741"/>
    </source>
</evidence>
<name>Q97K31_CLOAB</name>
<dbReference type="PIR" id="E97034">
    <property type="entry name" value="E97034"/>
</dbReference>